<dbReference type="Proteomes" id="UP001281761">
    <property type="component" value="Unassembled WGS sequence"/>
</dbReference>
<comment type="caution">
    <text evidence="2">The sequence shown here is derived from an EMBL/GenBank/DDBJ whole genome shotgun (WGS) entry which is preliminary data.</text>
</comment>
<feature type="region of interest" description="Disordered" evidence="1">
    <location>
        <begin position="99"/>
        <end position="124"/>
    </location>
</feature>
<protein>
    <submittedName>
        <fullName evidence="2">Uncharacterized protein</fullName>
    </submittedName>
</protein>
<reference evidence="2 3" key="1">
    <citation type="journal article" date="2022" name="bioRxiv">
        <title>Genomics of Preaxostyla Flagellates Illuminates Evolutionary Transitions and the Path Towards Mitochondrial Loss.</title>
        <authorList>
            <person name="Novak L.V.F."/>
            <person name="Treitli S.C."/>
            <person name="Pyrih J."/>
            <person name="Halakuc P."/>
            <person name="Pipaliya S.V."/>
            <person name="Vacek V."/>
            <person name="Brzon O."/>
            <person name="Soukal P."/>
            <person name="Eme L."/>
            <person name="Dacks J.B."/>
            <person name="Karnkowska A."/>
            <person name="Elias M."/>
            <person name="Hampl V."/>
        </authorList>
    </citation>
    <scope>NUCLEOTIDE SEQUENCE [LARGE SCALE GENOMIC DNA]</scope>
    <source>
        <strain evidence="2">NAU3</strain>
        <tissue evidence="2">Gut</tissue>
    </source>
</reference>
<organism evidence="2 3">
    <name type="scientific">Blattamonas nauphoetae</name>
    <dbReference type="NCBI Taxonomy" id="2049346"/>
    <lineage>
        <taxon>Eukaryota</taxon>
        <taxon>Metamonada</taxon>
        <taxon>Preaxostyla</taxon>
        <taxon>Oxymonadida</taxon>
        <taxon>Blattamonas</taxon>
    </lineage>
</organism>
<keyword evidence="3" id="KW-1185">Reference proteome</keyword>
<sequence length="124" mass="13542">MTLHTHKSKTAHPNHCTRYKYPRLAPVPASSSSQPTLQDLTRVTTLPPISLQPPPIAAPLHVLITSNALDTLRFEYTHTPYAKILPRLRLHPLVSIDAVASPSPSVTRPSSSTSTRPSRPSSPL</sequence>
<feature type="compositionally biased region" description="Low complexity" evidence="1">
    <location>
        <begin position="101"/>
        <end position="124"/>
    </location>
</feature>
<gene>
    <name evidence="2" type="ORF">BLNAU_23947</name>
</gene>
<dbReference type="EMBL" id="JARBJD010000544">
    <property type="protein sequence ID" value="KAK2941125.1"/>
    <property type="molecule type" value="Genomic_DNA"/>
</dbReference>
<accession>A0ABQ9WSW6</accession>
<evidence type="ECO:0000313" key="2">
    <source>
        <dbReference type="EMBL" id="KAK2941125.1"/>
    </source>
</evidence>
<evidence type="ECO:0000313" key="3">
    <source>
        <dbReference type="Proteomes" id="UP001281761"/>
    </source>
</evidence>
<evidence type="ECO:0000256" key="1">
    <source>
        <dbReference type="SAM" id="MobiDB-lite"/>
    </source>
</evidence>
<proteinExistence type="predicted"/>
<name>A0ABQ9WSW6_9EUKA</name>